<dbReference type="GO" id="GO:0000432">
    <property type="term" value="P:positive regulation of transcription from RNA polymerase II promoter by glucose"/>
    <property type="evidence" value="ECO:0007669"/>
    <property type="project" value="TreeGrafter"/>
</dbReference>
<evidence type="ECO:0000256" key="1">
    <source>
        <dbReference type="SAM" id="MobiDB-lite"/>
    </source>
</evidence>
<dbReference type="GO" id="GO:0043565">
    <property type="term" value="F:sequence-specific DNA binding"/>
    <property type="evidence" value="ECO:0007669"/>
    <property type="project" value="TreeGrafter"/>
</dbReference>
<reference evidence="3" key="2">
    <citation type="submission" date="2020-04" db="EMBL/GenBank/DDBJ databases">
        <authorList>
            <consortium name="NCBI Genome Project"/>
        </authorList>
    </citation>
    <scope>NUCLEOTIDE SEQUENCE</scope>
    <source>
        <strain evidence="3">CBS 342.82</strain>
    </source>
</reference>
<dbReference type="GeneID" id="54365009"/>
<name>A0A6J3MHE5_9PEZI</name>
<feature type="compositionally biased region" description="Acidic residues" evidence="1">
    <location>
        <begin position="296"/>
        <end position="310"/>
    </location>
</feature>
<proteinExistence type="predicted"/>
<keyword evidence="2" id="KW-1185">Reference proteome</keyword>
<gene>
    <name evidence="3" type="ORF">K489DRAFT_406018</name>
</gene>
<evidence type="ECO:0008006" key="4">
    <source>
        <dbReference type="Google" id="ProtNLM"/>
    </source>
</evidence>
<dbReference type="GO" id="GO:0005634">
    <property type="term" value="C:nucleus"/>
    <property type="evidence" value="ECO:0007669"/>
    <property type="project" value="TreeGrafter"/>
</dbReference>
<feature type="region of interest" description="Disordered" evidence="1">
    <location>
        <begin position="341"/>
        <end position="387"/>
    </location>
</feature>
<feature type="region of interest" description="Disordered" evidence="1">
    <location>
        <begin position="198"/>
        <end position="267"/>
    </location>
</feature>
<sequence>MASTSSFAMASATAPTRFVAIPRIRDPAMDHTGTAAYEAAADALLSLPNSMSPELFAHSWQEGAMSPPPMTIDREHSVGSGLDDDHSLRHQDARHNGGIPLSVGALSSLDESITITPAMLAKHHLPKIMLGQGAIPIRDVLYELTQMVPGFSRIPPAKARRIVVAALEKPSGGGLAGEIAFDKIGWGKWHAHVKGSSPLDSGVGSFVEDNYSPERNSEPGSRPDSAVHMSRGVRKNQSARRRREHHSGGSWTASSLLEEDESNGDRDVDMDMDVLEEAAERMSLDGRDPSQVSSDSDNDADSNSDTDDDTWAAEGIDALRKASLPTPNLLTTRGIAIRTVGGGPASHSLSQRDWATRRSSAAHHDRQQRGLHSSSVPQRAGRLLSSTPEERAAMALMSLGSM</sequence>
<reference evidence="3" key="1">
    <citation type="submission" date="2020-01" db="EMBL/GenBank/DDBJ databases">
        <authorList>
            <consortium name="DOE Joint Genome Institute"/>
            <person name="Haridas S."/>
            <person name="Albert R."/>
            <person name="Binder M."/>
            <person name="Bloem J."/>
            <person name="Labutti K."/>
            <person name="Salamov A."/>
            <person name="Andreopoulos B."/>
            <person name="Baker S.E."/>
            <person name="Barry K."/>
            <person name="Bills G."/>
            <person name="Bluhm B.H."/>
            <person name="Cannon C."/>
            <person name="Castanera R."/>
            <person name="Culley D.E."/>
            <person name="Daum C."/>
            <person name="Ezra D."/>
            <person name="Gonzalez J.B."/>
            <person name="Henrissat B."/>
            <person name="Kuo A."/>
            <person name="Liang C."/>
            <person name="Lipzen A."/>
            <person name="Lutzoni F."/>
            <person name="Magnuson J."/>
            <person name="Mondo S."/>
            <person name="Nolan M."/>
            <person name="Ohm R."/>
            <person name="Pangilinan J."/>
            <person name="Park H.-J."/>
            <person name="Ramirez L."/>
            <person name="Alfaro M."/>
            <person name="Sun H."/>
            <person name="Tritt A."/>
            <person name="Yoshinaga Y."/>
            <person name="Zwiers L.-H."/>
            <person name="Turgeon B.G."/>
            <person name="Goodwin S.B."/>
            <person name="Spatafora J.W."/>
            <person name="Crous P.W."/>
            <person name="Grigoriev I.V."/>
        </authorList>
    </citation>
    <scope>NUCLEOTIDE SEQUENCE</scope>
    <source>
        <strain evidence="3">CBS 342.82</strain>
    </source>
</reference>
<dbReference type="Proteomes" id="UP000504637">
    <property type="component" value="Unplaced"/>
</dbReference>
<dbReference type="PANTHER" id="PTHR28164">
    <property type="entry name" value="PROTEIN STB3"/>
    <property type="match status" value="1"/>
</dbReference>
<organism evidence="3">
    <name type="scientific">Dissoconium aciculare CBS 342.82</name>
    <dbReference type="NCBI Taxonomy" id="1314786"/>
    <lineage>
        <taxon>Eukaryota</taxon>
        <taxon>Fungi</taxon>
        <taxon>Dikarya</taxon>
        <taxon>Ascomycota</taxon>
        <taxon>Pezizomycotina</taxon>
        <taxon>Dothideomycetes</taxon>
        <taxon>Dothideomycetidae</taxon>
        <taxon>Mycosphaerellales</taxon>
        <taxon>Dissoconiaceae</taxon>
        <taxon>Dissoconium</taxon>
    </lineage>
</organism>
<feature type="region of interest" description="Disordered" evidence="1">
    <location>
        <begin position="280"/>
        <end position="310"/>
    </location>
</feature>
<dbReference type="PANTHER" id="PTHR28164:SF1">
    <property type="entry name" value="PROTEIN STB3"/>
    <property type="match status" value="1"/>
</dbReference>
<accession>A0A6J3MHE5</accession>
<dbReference type="OrthoDB" id="5391991at2759"/>
<evidence type="ECO:0000313" key="3">
    <source>
        <dbReference type="RefSeq" id="XP_033464339.1"/>
    </source>
</evidence>
<dbReference type="RefSeq" id="XP_033464339.1">
    <property type="nucleotide sequence ID" value="XM_033607209.1"/>
</dbReference>
<dbReference type="InterPro" id="IPR018818">
    <property type="entry name" value="Stb3"/>
</dbReference>
<evidence type="ECO:0000313" key="2">
    <source>
        <dbReference type="Proteomes" id="UP000504637"/>
    </source>
</evidence>
<dbReference type="Pfam" id="PF10330">
    <property type="entry name" value="Stb3"/>
    <property type="match status" value="1"/>
</dbReference>
<protein>
    <recommendedName>
        <fullName evidence="4">Sin3 binding protein</fullName>
    </recommendedName>
</protein>
<feature type="compositionally biased region" description="Polar residues" evidence="1">
    <location>
        <begin position="347"/>
        <end position="359"/>
    </location>
</feature>
<dbReference type="AlphaFoldDB" id="A0A6J3MHE5"/>
<reference evidence="3" key="3">
    <citation type="submission" date="2025-08" db="UniProtKB">
        <authorList>
            <consortium name="RefSeq"/>
        </authorList>
    </citation>
    <scope>IDENTIFICATION</scope>
    <source>
        <strain evidence="3">CBS 342.82</strain>
    </source>
</reference>
<feature type="compositionally biased region" description="Basic residues" evidence="1">
    <location>
        <begin position="231"/>
        <end position="245"/>
    </location>
</feature>